<name>A0AAD0RMK4_PSEO7</name>
<dbReference type="EMBL" id="CP031762">
    <property type="protein sequence ID" value="AXR04544.1"/>
    <property type="molecule type" value="Genomic_DNA"/>
</dbReference>
<proteinExistence type="predicted"/>
<accession>A0AAD0RMK4</accession>
<gene>
    <name evidence="1" type="ORF">D0511_21870</name>
</gene>
<evidence type="ECO:0000313" key="2">
    <source>
        <dbReference type="Proteomes" id="UP000258102"/>
    </source>
</evidence>
<organism evidence="1 2">
    <name type="scientific">Pseudoalteromonas piscicida</name>
    <dbReference type="NCBI Taxonomy" id="43662"/>
    <lineage>
        <taxon>Bacteria</taxon>
        <taxon>Pseudomonadati</taxon>
        <taxon>Pseudomonadota</taxon>
        <taxon>Gammaproteobacteria</taxon>
        <taxon>Alteromonadales</taxon>
        <taxon>Pseudoalteromonadaceae</taxon>
        <taxon>Pseudoalteromonas</taxon>
    </lineage>
</organism>
<reference evidence="1 2" key="1">
    <citation type="submission" date="2018-08" db="EMBL/GenBank/DDBJ databases">
        <title>Whole Genome Sequences of Two Pseudoalteromonas piscicida Strains, DE1-A and DE2-A, which Exhibit Strong Antibacterial Activity against Vibrio vulnificus.</title>
        <authorList>
            <person name="Richards G.P."/>
            <person name="Needleman D.S."/>
            <person name="Watson M.A."/>
            <person name="Polson S.W."/>
        </authorList>
    </citation>
    <scope>NUCLEOTIDE SEQUENCE [LARGE SCALE GENOMIC DNA]</scope>
    <source>
        <strain evidence="1 2">DE2-A</strain>
    </source>
</reference>
<dbReference type="AlphaFoldDB" id="A0AAD0RMK4"/>
<evidence type="ECO:0000313" key="1">
    <source>
        <dbReference type="EMBL" id="AXR04544.1"/>
    </source>
</evidence>
<protein>
    <submittedName>
        <fullName evidence="1">Uncharacterized protein</fullName>
    </submittedName>
</protein>
<dbReference type="Proteomes" id="UP000258102">
    <property type="component" value="Chromosome 2"/>
</dbReference>
<dbReference type="RefSeq" id="WP_117333183.1">
    <property type="nucleotide sequence ID" value="NZ_CP031760.1"/>
</dbReference>
<sequence length="353" mass="38259">MKDICKLAGLILIGITTLSVNAGETTLKLSKPSGLPSPVESARSINIGSVADNLFSDLRSFELETESGMRRDIAGMSKVKSIYAIDVDAKRVSATFSGTTNYKVKLTLKNINLYAKVKFSGIDILCPSVTVTARLNNLAPTATYNYYTGALEDLAINYNRKVDASCSTGLFSIPGVSIFVDYFASDYAKAKIDDLIKSNLRKFSELEQPGALFGMQKILADRRVSANISSAERALNIDIEETIANLVTGMNIYIDLKRDANGYGKHFAQIGVYQSTPTINSSRGGNFSVAANGANRINKYVLTSGRWLSSDWIPGILYDGQFIGAIAFNRVYGVASYMGQKQVTISNCGKACE</sequence>